<dbReference type="InterPro" id="IPR003764">
    <property type="entry name" value="GlcNAc_6-P_deAcase"/>
</dbReference>
<evidence type="ECO:0000259" key="9">
    <source>
        <dbReference type="Pfam" id="PF01979"/>
    </source>
</evidence>
<dbReference type="GO" id="GO:0008448">
    <property type="term" value="F:N-acetylglucosamine-6-phosphate deacetylase activity"/>
    <property type="evidence" value="ECO:0007669"/>
    <property type="project" value="InterPro"/>
</dbReference>
<reference evidence="10 11" key="1">
    <citation type="submission" date="2019-06" db="EMBL/GenBank/DDBJ databases">
        <title>Sequencing the genomes of 1000 actinobacteria strains.</title>
        <authorList>
            <person name="Klenk H.-P."/>
        </authorList>
    </citation>
    <scope>NUCLEOTIDE SEQUENCE [LARGE SCALE GENOMIC DNA]</scope>
    <source>
        <strain evidence="10 11">DSM 8251</strain>
    </source>
</reference>
<gene>
    <name evidence="10" type="ORF">FB460_1760</name>
</gene>
<protein>
    <submittedName>
        <fullName evidence="10">N-acetylglucosamine 6-phosphate deacetylase</fullName>
    </submittedName>
</protein>
<feature type="domain" description="Amidohydrolase-related" evidence="9">
    <location>
        <begin position="48"/>
        <end position="375"/>
    </location>
</feature>
<organism evidence="10 11">
    <name type="scientific">Propioniferax innocua</name>
    <dbReference type="NCBI Taxonomy" id="1753"/>
    <lineage>
        <taxon>Bacteria</taxon>
        <taxon>Bacillati</taxon>
        <taxon>Actinomycetota</taxon>
        <taxon>Actinomycetes</taxon>
        <taxon>Propionibacteriales</taxon>
        <taxon>Propionibacteriaceae</taxon>
        <taxon>Propioniferax</taxon>
    </lineage>
</organism>
<dbReference type="EMBL" id="VFOR01000002">
    <property type="protein sequence ID" value="TQL57913.1"/>
    <property type="molecule type" value="Genomic_DNA"/>
</dbReference>
<evidence type="ECO:0000256" key="7">
    <source>
        <dbReference type="PIRSR" id="PIRSR038994-2"/>
    </source>
</evidence>
<evidence type="ECO:0000313" key="11">
    <source>
        <dbReference type="Proteomes" id="UP000316196"/>
    </source>
</evidence>
<keyword evidence="2 8" id="KW-0479">Metal-binding</keyword>
<evidence type="ECO:0000256" key="3">
    <source>
        <dbReference type="ARBA" id="ARBA00022801"/>
    </source>
</evidence>
<dbReference type="GO" id="GO:0006046">
    <property type="term" value="P:N-acetylglucosamine catabolic process"/>
    <property type="evidence" value="ECO:0007669"/>
    <property type="project" value="TreeGrafter"/>
</dbReference>
<feature type="binding site" evidence="8">
    <location>
        <position position="209"/>
    </location>
    <ligand>
        <name>Zn(2+)</name>
        <dbReference type="ChEBI" id="CHEBI:29105"/>
    </ligand>
</feature>
<proteinExistence type="inferred from homology"/>
<evidence type="ECO:0000256" key="4">
    <source>
        <dbReference type="ARBA" id="ARBA00023277"/>
    </source>
</evidence>
<feature type="binding site" evidence="7">
    <location>
        <position position="244"/>
    </location>
    <ligand>
        <name>substrate</name>
    </ligand>
</feature>
<evidence type="ECO:0000256" key="5">
    <source>
        <dbReference type="PIRNR" id="PIRNR038994"/>
    </source>
</evidence>
<dbReference type="PANTHER" id="PTHR11113:SF14">
    <property type="entry name" value="N-ACETYLGLUCOSAMINE-6-PHOSPHATE DEACETYLASE"/>
    <property type="match status" value="1"/>
</dbReference>
<name>A0A542ZC37_9ACTN</name>
<dbReference type="OrthoDB" id="9776488at2"/>
<dbReference type="CDD" id="cd00854">
    <property type="entry name" value="NagA"/>
    <property type="match status" value="1"/>
</dbReference>
<comment type="caution">
    <text evidence="10">The sequence shown here is derived from an EMBL/GenBank/DDBJ whole genome shotgun (WGS) entry which is preliminary data.</text>
</comment>
<dbReference type="PIRSF" id="PIRSF038994">
    <property type="entry name" value="NagA"/>
    <property type="match status" value="1"/>
</dbReference>
<dbReference type="InterPro" id="IPR011059">
    <property type="entry name" value="Metal-dep_hydrolase_composite"/>
</dbReference>
<feature type="binding site" evidence="7">
    <location>
        <begin position="305"/>
        <end position="307"/>
    </location>
    <ligand>
        <name>substrate</name>
    </ligand>
</feature>
<dbReference type="Gene3D" id="3.20.20.140">
    <property type="entry name" value="Metal-dependent hydrolases"/>
    <property type="match status" value="1"/>
</dbReference>
<sequence length="377" mass="39474">MPELQISKAVVGSGADSAVAEQVRVEWSDDGIITAIETDAETPTAGWAVPGFVDTHTHGAMGKDFGKADLDGAREILDHHHRHGATTVFASMATDTVEHMAAQARVLADLCRSGELDGIHLEGPFLAEERKGAHSAELLCDPKGSALFELIDACGGHLAMVTLAPERDGGIDAVRELVQRGVVVAFGHSDADAATTASCIEAGATVATHLFNAMPGIHHRSPGPIPALLTDPTVMCELIIDGVHVHRDVAQMVVQTAGADRVALVTDSMEATGLGDGRYGIGALTAQVTDGVARIVETDGSVGAIAGSTLTIDDAFARMVGWGLPVEDVAHMAATTPARFHGRDDVGVLEVGRRADLVVVDDSGRLQHVLRRGEWIR</sequence>
<dbReference type="Proteomes" id="UP000316196">
    <property type="component" value="Unassembled WGS sequence"/>
</dbReference>
<dbReference type="InterPro" id="IPR032466">
    <property type="entry name" value="Metal_Hydrolase"/>
</dbReference>
<dbReference type="Gene3D" id="2.30.40.10">
    <property type="entry name" value="Urease, subunit C, domain 1"/>
    <property type="match status" value="1"/>
</dbReference>
<dbReference type="SUPFAM" id="SSF51338">
    <property type="entry name" value="Composite domain of metallo-dependent hydrolases"/>
    <property type="match status" value="1"/>
</dbReference>
<evidence type="ECO:0000313" key="10">
    <source>
        <dbReference type="EMBL" id="TQL57913.1"/>
    </source>
</evidence>
<dbReference type="AlphaFoldDB" id="A0A542ZC37"/>
<dbReference type="GO" id="GO:0046872">
    <property type="term" value="F:metal ion binding"/>
    <property type="evidence" value="ECO:0007669"/>
    <property type="project" value="UniProtKB-KW"/>
</dbReference>
<feature type="binding site" evidence="7">
    <location>
        <begin position="212"/>
        <end position="213"/>
    </location>
    <ligand>
        <name>substrate</name>
    </ligand>
</feature>
<keyword evidence="4 5" id="KW-0119">Carbohydrate metabolism</keyword>
<feature type="binding site" evidence="8">
    <location>
        <position position="122"/>
    </location>
    <ligand>
        <name>Zn(2+)</name>
        <dbReference type="ChEBI" id="CHEBI:29105"/>
    </ligand>
</feature>
<dbReference type="PANTHER" id="PTHR11113">
    <property type="entry name" value="N-ACETYLGLUCOSAMINE-6-PHOSPHATE DEACETYLASE"/>
    <property type="match status" value="1"/>
</dbReference>
<dbReference type="Pfam" id="PF01979">
    <property type="entry name" value="Amidohydro_1"/>
    <property type="match status" value="1"/>
</dbReference>
<evidence type="ECO:0000256" key="8">
    <source>
        <dbReference type="PIRSR" id="PIRSR038994-3"/>
    </source>
</evidence>
<feature type="active site" description="Proton donor/acceptor" evidence="6">
    <location>
        <position position="267"/>
    </location>
</feature>
<dbReference type="SUPFAM" id="SSF51556">
    <property type="entry name" value="Metallo-dependent hydrolases"/>
    <property type="match status" value="1"/>
</dbReference>
<evidence type="ECO:0000256" key="1">
    <source>
        <dbReference type="ARBA" id="ARBA00010716"/>
    </source>
</evidence>
<feature type="binding site" evidence="8">
    <location>
        <position position="188"/>
    </location>
    <ligand>
        <name>Zn(2+)</name>
        <dbReference type="ChEBI" id="CHEBI:29105"/>
    </ligand>
</feature>
<keyword evidence="3 5" id="KW-0378">Hydrolase</keyword>
<keyword evidence="11" id="KW-1185">Reference proteome</keyword>
<feature type="binding site" evidence="7">
    <location>
        <position position="133"/>
    </location>
    <ligand>
        <name>substrate</name>
    </ligand>
</feature>
<dbReference type="InterPro" id="IPR006680">
    <property type="entry name" value="Amidohydro-rel"/>
</dbReference>
<dbReference type="RefSeq" id="WP_142093733.1">
    <property type="nucleotide sequence ID" value="NZ_BAAAMD010000004.1"/>
</dbReference>
<comment type="cofactor">
    <cofactor evidence="8">
        <name>a divalent metal cation</name>
        <dbReference type="ChEBI" id="CHEBI:60240"/>
    </cofactor>
    <text evidence="8">Binds 1 divalent metal cation per subunit.</text>
</comment>
<dbReference type="NCBIfam" id="TIGR00221">
    <property type="entry name" value="nagA"/>
    <property type="match status" value="1"/>
</dbReference>
<comment type="similarity">
    <text evidence="1 5">Belongs to the metallo-dependent hydrolases superfamily. NagA family.</text>
</comment>
<evidence type="ECO:0000256" key="6">
    <source>
        <dbReference type="PIRSR" id="PIRSR038994-1"/>
    </source>
</evidence>
<evidence type="ECO:0000256" key="2">
    <source>
        <dbReference type="ARBA" id="ARBA00022723"/>
    </source>
</evidence>
<accession>A0A542ZC37</accession>
<feature type="binding site" evidence="7">
    <location>
        <position position="220"/>
    </location>
    <ligand>
        <name>substrate</name>
    </ligand>
</feature>